<dbReference type="AlphaFoldDB" id="A0A066U2Y5"/>
<sequence length="83" mass="9059">MFGHAGGDPRQRLAAGLPAAHASEHIAVWEQHLAEAHPELDARQARMPAHAGFGVVVEPGHLLRWEDRPEHCAEIEALFASAR</sequence>
<keyword evidence="2" id="KW-1185">Reference proteome</keyword>
<evidence type="ECO:0000313" key="2">
    <source>
        <dbReference type="Proteomes" id="UP000027345"/>
    </source>
</evidence>
<dbReference type="eggNOG" id="COG1309">
    <property type="taxonomic scope" value="Bacteria"/>
</dbReference>
<evidence type="ECO:0000313" key="1">
    <source>
        <dbReference type="EMBL" id="KDN21806.1"/>
    </source>
</evidence>
<name>A0A066U2Y5_9PSEU</name>
<dbReference type="STRING" id="287986.DV20_12815"/>
<protein>
    <submittedName>
        <fullName evidence="1">Uncharacterized protein</fullName>
    </submittedName>
</protein>
<organism evidence="1 2">
    <name type="scientific">Amycolatopsis rifamycinica</name>
    <dbReference type="NCBI Taxonomy" id="287986"/>
    <lineage>
        <taxon>Bacteria</taxon>
        <taxon>Bacillati</taxon>
        <taxon>Actinomycetota</taxon>
        <taxon>Actinomycetes</taxon>
        <taxon>Pseudonocardiales</taxon>
        <taxon>Pseudonocardiaceae</taxon>
        <taxon>Amycolatopsis</taxon>
    </lineage>
</organism>
<accession>A0A066U2Y5</accession>
<dbReference type="EMBL" id="JMQI01000026">
    <property type="protein sequence ID" value="KDN21806.1"/>
    <property type="molecule type" value="Genomic_DNA"/>
</dbReference>
<dbReference type="Gene3D" id="1.10.357.10">
    <property type="entry name" value="Tetracycline Repressor, domain 2"/>
    <property type="match status" value="1"/>
</dbReference>
<dbReference type="Proteomes" id="UP000027345">
    <property type="component" value="Unassembled WGS sequence"/>
</dbReference>
<gene>
    <name evidence="1" type="ORF">DV20_12815</name>
</gene>
<proteinExistence type="predicted"/>
<dbReference type="RefSeq" id="WP_043779693.1">
    <property type="nucleotide sequence ID" value="NZ_JMQI01000026.1"/>
</dbReference>
<comment type="caution">
    <text evidence="1">The sequence shown here is derived from an EMBL/GenBank/DDBJ whole genome shotgun (WGS) entry which is preliminary data.</text>
</comment>
<reference evidence="1 2" key="1">
    <citation type="submission" date="2014-05" db="EMBL/GenBank/DDBJ databases">
        <title>Draft genome sequence of Amycolatopsis rifamycinica DSM 46095.</title>
        <authorList>
            <person name="Lal R."/>
            <person name="Saxena A."/>
            <person name="Kumari R."/>
            <person name="Mukherjee U."/>
            <person name="Singh P."/>
            <person name="Sangwan N."/>
            <person name="Mahato N.K."/>
        </authorList>
    </citation>
    <scope>NUCLEOTIDE SEQUENCE [LARGE SCALE GENOMIC DNA]</scope>
    <source>
        <strain evidence="1 2">DSM 46095</strain>
    </source>
</reference>